<dbReference type="InterPro" id="IPR040992">
    <property type="entry name" value="XRN1_D1"/>
</dbReference>
<proteinExistence type="inferred from homology"/>
<dbReference type="EMBL" id="HBIF01001355">
    <property type="protein sequence ID" value="CAE0317884.1"/>
    <property type="molecule type" value="Transcribed_RNA"/>
</dbReference>
<feature type="domain" description="Xrn1 helical" evidence="7">
    <location>
        <begin position="172"/>
        <end position="510"/>
    </location>
</feature>
<dbReference type="AlphaFoldDB" id="A0A7S3IB22"/>
<evidence type="ECO:0000256" key="4">
    <source>
        <dbReference type="ARBA" id="ARBA00038299"/>
    </source>
</evidence>
<dbReference type="InterPro" id="IPR027073">
    <property type="entry name" value="5_3_exoribonuclease"/>
</dbReference>
<protein>
    <submittedName>
        <fullName evidence="11">Uncharacterized protein</fullName>
    </submittedName>
</protein>
<dbReference type="GO" id="GO:0005634">
    <property type="term" value="C:nucleus"/>
    <property type="evidence" value="ECO:0007669"/>
    <property type="project" value="TreeGrafter"/>
</dbReference>
<dbReference type="InterPro" id="IPR004859">
    <property type="entry name" value="Xrn1_N"/>
</dbReference>
<dbReference type="Gene3D" id="2.170.260.40">
    <property type="match status" value="1"/>
</dbReference>
<dbReference type="Pfam" id="PF18334">
    <property type="entry name" value="XRN1_D2_D3"/>
    <property type="match status" value="1"/>
</dbReference>
<evidence type="ECO:0000259" key="6">
    <source>
        <dbReference type="Pfam" id="PF03159"/>
    </source>
</evidence>
<feature type="region of interest" description="Disordered" evidence="5">
    <location>
        <begin position="1086"/>
        <end position="1119"/>
    </location>
</feature>
<organism evidence="11">
    <name type="scientific">Fabrea salina</name>
    <dbReference type="NCBI Taxonomy" id="342563"/>
    <lineage>
        <taxon>Eukaryota</taxon>
        <taxon>Sar</taxon>
        <taxon>Alveolata</taxon>
        <taxon>Ciliophora</taxon>
        <taxon>Postciliodesmatophora</taxon>
        <taxon>Heterotrichea</taxon>
        <taxon>Heterotrichida</taxon>
        <taxon>Fabreidae</taxon>
        <taxon>Fabrea</taxon>
    </lineage>
</organism>
<reference evidence="11" key="1">
    <citation type="submission" date="2021-01" db="EMBL/GenBank/DDBJ databases">
        <authorList>
            <person name="Corre E."/>
            <person name="Pelletier E."/>
            <person name="Niang G."/>
            <person name="Scheremetjew M."/>
            <person name="Finn R."/>
            <person name="Kale V."/>
            <person name="Holt S."/>
            <person name="Cochrane G."/>
            <person name="Meng A."/>
            <person name="Brown T."/>
            <person name="Cohen L."/>
        </authorList>
    </citation>
    <scope>NUCLEOTIDE SEQUENCE</scope>
</reference>
<sequence>MNNQRERRYKSIYDIQLHMQREAKAGRQVEDNWFDSNAISPGTPFMLELNHQLKCFIKWKLQNDVNWKHLEVVLSGSDVPGEGEHKIMRYIRNHKTTPNQRHCIYGLDADLILLGLIAHEPYTMLLREEVKLGSVRSLPDRSLFGEPPKFQCLYINVLREYLTHEIAHMPQLDLERFIDDFVVLMLFVGNDFIPRLPTFEINEGAVNKLLDIYKAKWHETGYLSEGGVVNWEALNTFLKELPKYEYETLEKRIKSKKKSNNLAPMKATKKLPSIKEVAYSATKEESDISGADVNEEFSLEQVSAESAVVKDQTPEELKSDENLATQFLKEKLGKFLEEGIHKIKKFYYSEHLRINLETQEGQEQLKEMIQKYLEGIQWVMFYYFEGVSDWQWYYPYHYAPMVSDFIEFQAKEISFDERGPFRPVEQLMGVLPPYSVRYLIPTPYQNLLKDPSLAQYFPEAPGIEYDSLCAQVGWQSMKVIVPFVPFDLVVDKARQVQESNELQEMNACRQEKVFWFGGDPYPEKSTLPQLIPDFECCVKEVEMNYERVSFTPTVLQGTAEVLPGFPSLKYLNYVAEEKDIAINVFQVASPFPTMVLSFLKDERTLQEVFDQLYDKQIYVDYPCKELGVVVGVSDETQFLPEMPPEYFAEVGMSKEGYLTHIRNEMKECLRATKGLEINPELGTIVHFLPLKMMKKTLQGNFIPEWADEEFFVPLELVMLDRENGHPKNPPVFKNLSEEFELGKEAIVLTKGERFGCLGKVKGYCKDKFSPSGGVKVLTTQKPKFIYDQIKDAAKKEHEKYYTIGELARILKRPIGLVNRFLGTLKVNSRFKGKTKILQIGLNLKNEVKSLVVLRYARWAAFWNNGCEDKWQFSQKTLEMLKEYSSKYKQMWNEIEVKWTTGKRKFELMDIFRYAVSPLGEAEQVALWISKLPSAKEPWASIFSEYLNESVVEVLDKIACECPNETESRMVKCNPGHVFVESPLWVPHFTAFPQLFELGDRVLNINTSYHKSIPFGAEGTVISIVEKEYTEVLFDEVVVNTLSQGRRVLVPTKCLINLTQPNQCMKRGKQDKKPAFRESQIGNWTPFEVKKVQDRPNLQPKGNPLPPKPQPPQLSKPQPQLQANIKIPLKEIFTGYNPEASEFVPDPSSEIKQMINVGNSPEVLTKAKSEEDAKNEIFKLIQGDTTGPNQTPPSGSDLPMP</sequence>
<dbReference type="Pfam" id="PF03159">
    <property type="entry name" value="XRN_N"/>
    <property type="match status" value="1"/>
</dbReference>
<dbReference type="GO" id="GO:0004534">
    <property type="term" value="F:5'-3' RNA exonuclease activity"/>
    <property type="evidence" value="ECO:0007669"/>
    <property type="project" value="TreeGrafter"/>
</dbReference>
<evidence type="ECO:0000259" key="10">
    <source>
        <dbReference type="Pfam" id="PF18334"/>
    </source>
</evidence>
<keyword evidence="1" id="KW-0540">Nuclease</keyword>
<feature type="compositionally biased region" description="Polar residues" evidence="5">
    <location>
        <begin position="1182"/>
        <end position="1193"/>
    </location>
</feature>
<dbReference type="CDD" id="cd18673">
    <property type="entry name" value="PIN_XRN1-2-like"/>
    <property type="match status" value="1"/>
</dbReference>
<dbReference type="Gene3D" id="2.30.30.750">
    <property type="match status" value="1"/>
</dbReference>
<evidence type="ECO:0000259" key="8">
    <source>
        <dbReference type="Pfam" id="PF18129"/>
    </source>
</evidence>
<dbReference type="InterPro" id="IPR041412">
    <property type="entry name" value="Xrn1_helical"/>
</dbReference>
<evidence type="ECO:0000256" key="3">
    <source>
        <dbReference type="ARBA" id="ARBA00022839"/>
    </source>
</evidence>
<dbReference type="PANTHER" id="PTHR12341:SF7">
    <property type="entry name" value="5'-3' EXORIBONUCLEASE 1"/>
    <property type="match status" value="1"/>
</dbReference>
<feature type="compositionally biased region" description="Pro residues" evidence="5">
    <location>
        <begin position="1102"/>
        <end position="1113"/>
    </location>
</feature>
<evidence type="ECO:0000259" key="7">
    <source>
        <dbReference type="Pfam" id="PF17846"/>
    </source>
</evidence>
<keyword evidence="3" id="KW-0269">Exonuclease</keyword>
<feature type="domain" description="5'-3' exoribonuclease 1 D1" evidence="9">
    <location>
        <begin position="559"/>
        <end position="715"/>
    </location>
</feature>
<dbReference type="Gene3D" id="1.25.40.1050">
    <property type="match status" value="1"/>
</dbReference>
<dbReference type="GO" id="GO:0000956">
    <property type="term" value="P:nuclear-transcribed mRNA catabolic process"/>
    <property type="evidence" value="ECO:0007669"/>
    <property type="project" value="TreeGrafter"/>
</dbReference>
<evidence type="ECO:0000259" key="9">
    <source>
        <dbReference type="Pfam" id="PF18332"/>
    </source>
</evidence>
<evidence type="ECO:0000256" key="1">
    <source>
        <dbReference type="ARBA" id="ARBA00022722"/>
    </source>
</evidence>
<dbReference type="InterPro" id="IPR047008">
    <property type="entry name" value="XRN1_SH3_sf"/>
</dbReference>
<evidence type="ECO:0000256" key="5">
    <source>
        <dbReference type="SAM" id="MobiDB-lite"/>
    </source>
</evidence>
<dbReference type="Pfam" id="PF17846">
    <property type="entry name" value="XRN_M"/>
    <property type="match status" value="1"/>
</dbReference>
<name>A0A7S3IB22_9CILI</name>
<evidence type="ECO:0000313" key="11">
    <source>
        <dbReference type="EMBL" id="CAE0317884.1"/>
    </source>
</evidence>
<accession>A0A7S3IB22</accession>
<gene>
    <name evidence="11" type="ORF">FSAL1345_LOCUS1153</name>
</gene>
<feature type="region of interest" description="Disordered" evidence="5">
    <location>
        <begin position="1178"/>
        <end position="1200"/>
    </location>
</feature>
<dbReference type="PANTHER" id="PTHR12341">
    <property type="entry name" value="5'-&gt;3' EXORIBONUCLEASE"/>
    <property type="match status" value="1"/>
</dbReference>
<feature type="domain" description="5'-3' exoribonuclease 1 SH3-like" evidence="8">
    <location>
        <begin position="993"/>
        <end position="1047"/>
    </location>
</feature>
<feature type="domain" description="Exoribonuclease Xrn1 D2/D3" evidence="10">
    <location>
        <begin position="735"/>
        <end position="967"/>
    </location>
</feature>
<comment type="similarity">
    <text evidence="4">Belongs to the 5'-3' exonuclease family.</text>
</comment>
<dbReference type="Pfam" id="PF18332">
    <property type="entry name" value="XRN1_D1"/>
    <property type="match status" value="1"/>
</dbReference>
<dbReference type="InterPro" id="IPR041106">
    <property type="entry name" value="XRN1_D2_D3"/>
</dbReference>
<feature type="domain" description="Xrn1 N-terminal" evidence="6">
    <location>
        <begin position="1"/>
        <end position="129"/>
    </location>
</feature>
<dbReference type="InterPro" id="IPR041385">
    <property type="entry name" value="SH3_12"/>
</dbReference>
<dbReference type="Pfam" id="PF18129">
    <property type="entry name" value="SH3_12"/>
    <property type="match status" value="1"/>
</dbReference>
<keyword evidence="2" id="KW-0378">Hydrolase</keyword>
<dbReference type="InterPro" id="IPR047007">
    <property type="entry name" value="XRN1_D1_sf"/>
</dbReference>
<evidence type="ECO:0000256" key="2">
    <source>
        <dbReference type="ARBA" id="ARBA00022801"/>
    </source>
</evidence>
<dbReference type="GO" id="GO:0003723">
    <property type="term" value="F:RNA binding"/>
    <property type="evidence" value="ECO:0007669"/>
    <property type="project" value="TreeGrafter"/>
</dbReference>
<dbReference type="Gene3D" id="3.40.50.12390">
    <property type="match status" value="1"/>
</dbReference>